<dbReference type="AlphaFoldDB" id="A0A8T0HJG5"/>
<protein>
    <submittedName>
        <fullName evidence="1">Uncharacterized protein</fullName>
    </submittedName>
</protein>
<keyword evidence="2" id="KW-1185">Reference proteome</keyword>
<evidence type="ECO:0000313" key="2">
    <source>
        <dbReference type="Proteomes" id="UP000822688"/>
    </source>
</evidence>
<gene>
    <name evidence="1" type="ORF">KC19_6G198800</name>
</gene>
<proteinExistence type="predicted"/>
<organism evidence="1 2">
    <name type="scientific">Ceratodon purpureus</name>
    <name type="common">Fire moss</name>
    <name type="synonym">Dicranum purpureum</name>
    <dbReference type="NCBI Taxonomy" id="3225"/>
    <lineage>
        <taxon>Eukaryota</taxon>
        <taxon>Viridiplantae</taxon>
        <taxon>Streptophyta</taxon>
        <taxon>Embryophyta</taxon>
        <taxon>Bryophyta</taxon>
        <taxon>Bryophytina</taxon>
        <taxon>Bryopsida</taxon>
        <taxon>Dicranidae</taxon>
        <taxon>Pseudoditrichales</taxon>
        <taxon>Ditrichaceae</taxon>
        <taxon>Ceratodon</taxon>
    </lineage>
</organism>
<sequence>MKVSFHNPHFQEDRKLFAISINLFPSPQMLPSSIVNKYFDPPCSQCGTHSYSACSLFLQKNILVHYKDVLHRCRKTNPSSLSAKLQSLQHHNPEIPLLIFSGIPIYSILH</sequence>
<dbReference type="Proteomes" id="UP000822688">
    <property type="component" value="Chromosome 6"/>
</dbReference>
<comment type="caution">
    <text evidence="1">The sequence shown here is derived from an EMBL/GenBank/DDBJ whole genome shotgun (WGS) entry which is preliminary data.</text>
</comment>
<evidence type="ECO:0000313" key="1">
    <source>
        <dbReference type="EMBL" id="KAG0570936.1"/>
    </source>
</evidence>
<dbReference type="EMBL" id="CM026427">
    <property type="protein sequence ID" value="KAG0570936.1"/>
    <property type="molecule type" value="Genomic_DNA"/>
</dbReference>
<name>A0A8T0HJG5_CERPU</name>
<accession>A0A8T0HJG5</accession>
<reference evidence="1 2" key="1">
    <citation type="submission" date="2020-06" db="EMBL/GenBank/DDBJ databases">
        <title>WGS assembly of Ceratodon purpureus strain R40.</title>
        <authorList>
            <person name="Carey S.B."/>
            <person name="Jenkins J."/>
            <person name="Shu S."/>
            <person name="Lovell J.T."/>
            <person name="Sreedasyam A."/>
            <person name="Maumus F."/>
            <person name="Tiley G.P."/>
            <person name="Fernandez-Pozo N."/>
            <person name="Barry K."/>
            <person name="Chen C."/>
            <person name="Wang M."/>
            <person name="Lipzen A."/>
            <person name="Daum C."/>
            <person name="Saski C.A."/>
            <person name="Payton A.C."/>
            <person name="Mcbreen J.C."/>
            <person name="Conrad R.E."/>
            <person name="Kollar L.M."/>
            <person name="Olsson S."/>
            <person name="Huttunen S."/>
            <person name="Landis J.B."/>
            <person name="Wickett N.J."/>
            <person name="Johnson M.G."/>
            <person name="Rensing S.A."/>
            <person name="Grimwood J."/>
            <person name="Schmutz J."/>
            <person name="Mcdaniel S.F."/>
        </authorList>
    </citation>
    <scope>NUCLEOTIDE SEQUENCE [LARGE SCALE GENOMIC DNA]</scope>
    <source>
        <strain evidence="1 2">R40</strain>
    </source>
</reference>